<protein>
    <submittedName>
        <fullName evidence="1">Uncharacterized protein</fullName>
    </submittedName>
</protein>
<name>A0A0A8ZF98_ARUDO</name>
<sequence length="27" mass="2987">MFKVKLPCAKLAQNRSVDPACDNPVQL</sequence>
<dbReference type="AlphaFoldDB" id="A0A0A8ZF98"/>
<dbReference type="EMBL" id="GBRH01264363">
    <property type="protein sequence ID" value="JAD33532.1"/>
    <property type="molecule type" value="Transcribed_RNA"/>
</dbReference>
<accession>A0A0A8ZF98</accession>
<evidence type="ECO:0000313" key="1">
    <source>
        <dbReference type="EMBL" id="JAD33532.1"/>
    </source>
</evidence>
<organism evidence="1">
    <name type="scientific">Arundo donax</name>
    <name type="common">Giant reed</name>
    <name type="synonym">Donax arundinaceus</name>
    <dbReference type="NCBI Taxonomy" id="35708"/>
    <lineage>
        <taxon>Eukaryota</taxon>
        <taxon>Viridiplantae</taxon>
        <taxon>Streptophyta</taxon>
        <taxon>Embryophyta</taxon>
        <taxon>Tracheophyta</taxon>
        <taxon>Spermatophyta</taxon>
        <taxon>Magnoliopsida</taxon>
        <taxon>Liliopsida</taxon>
        <taxon>Poales</taxon>
        <taxon>Poaceae</taxon>
        <taxon>PACMAD clade</taxon>
        <taxon>Arundinoideae</taxon>
        <taxon>Arundineae</taxon>
        <taxon>Arundo</taxon>
    </lineage>
</organism>
<reference evidence="1" key="2">
    <citation type="journal article" date="2015" name="Data Brief">
        <title>Shoot transcriptome of the giant reed, Arundo donax.</title>
        <authorList>
            <person name="Barrero R.A."/>
            <person name="Guerrero F.D."/>
            <person name="Moolhuijzen P."/>
            <person name="Goolsby J.A."/>
            <person name="Tidwell J."/>
            <person name="Bellgard S.E."/>
            <person name="Bellgard M.I."/>
        </authorList>
    </citation>
    <scope>NUCLEOTIDE SEQUENCE</scope>
    <source>
        <tissue evidence="1">Shoot tissue taken approximately 20 cm above the soil surface</tissue>
    </source>
</reference>
<reference evidence="1" key="1">
    <citation type="submission" date="2014-09" db="EMBL/GenBank/DDBJ databases">
        <authorList>
            <person name="Magalhaes I.L.F."/>
            <person name="Oliveira U."/>
            <person name="Santos F.R."/>
            <person name="Vidigal T.H.D.A."/>
            <person name="Brescovit A.D."/>
            <person name="Santos A.J."/>
        </authorList>
    </citation>
    <scope>NUCLEOTIDE SEQUENCE</scope>
    <source>
        <tissue evidence="1">Shoot tissue taken approximately 20 cm above the soil surface</tissue>
    </source>
</reference>
<proteinExistence type="predicted"/>